<evidence type="ECO:0000256" key="1">
    <source>
        <dbReference type="ARBA" id="ARBA00009673"/>
    </source>
</evidence>
<proteinExistence type="inferred from homology"/>
<dbReference type="PANTHER" id="PTHR10472:SF5">
    <property type="entry name" value="D-AMINOACYL-TRNA DEACYLASE 1"/>
    <property type="match status" value="1"/>
</dbReference>
<comment type="caution">
    <text evidence="3">The sequence shown here is derived from an EMBL/GenBank/DDBJ whole genome shotgun (WGS) entry which is preliminary data.</text>
</comment>
<dbReference type="InterPro" id="IPR003732">
    <property type="entry name" value="Daa-tRNA_deacyls_DTD"/>
</dbReference>
<dbReference type="AlphaFoldDB" id="A0A356LDU0"/>
<dbReference type="Pfam" id="PF02580">
    <property type="entry name" value="Tyr_Deacylase"/>
    <property type="match status" value="1"/>
</dbReference>
<reference evidence="3 4" key="1">
    <citation type="journal article" date="2018" name="Nat. Biotechnol.">
        <title>A standardized bacterial taxonomy based on genome phylogeny substantially revises the tree of life.</title>
        <authorList>
            <person name="Parks D.H."/>
            <person name="Chuvochina M."/>
            <person name="Waite D.W."/>
            <person name="Rinke C."/>
            <person name="Skarshewski A."/>
            <person name="Chaumeil P.A."/>
            <person name="Hugenholtz P."/>
        </authorList>
    </citation>
    <scope>NUCLEOTIDE SEQUENCE [LARGE SCALE GENOMIC DNA]</scope>
    <source>
        <strain evidence="3">UBA10707</strain>
    </source>
</reference>
<comment type="similarity">
    <text evidence="1 2">Belongs to the DTD family.</text>
</comment>
<comment type="catalytic activity">
    <reaction evidence="2">
        <text>a D-aminoacyl-tRNA + H2O = a tRNA + a D-alpha-amino acid + H(+)</text>
        <dbReference type="Rhea" id="RHEA:13953"/>
        <dbReference type="Rhea" id="RHEA-COMP:10123"/>
        <dbReference type="Rhea" id="RHEA-COMP:10124"/>
        <dbReference type="ChEBI" id="CHEBI:15377"/>
        <dbReference type="ChEBI" id="CHEBI:15378"/>
        <dbReference type="ChEBI" id="CHEBI:59871"/>
        <dbReference type="ChEBI" id="CHEBI:78442"/>
        <dbReference type="ChEBI" id="CHEBI:79333"/>
        <dbReference type="EC" id="3.1.1.96"/>
    </reaction>
</comment>
<dbReference type="InterPro" id="IPR023509">
    <property type="entry name" value="DTD-like_sf"/>
</dbReference>
<dbReference type="Gene3D" id="3.50.80.10">
    <property type="entry name" value="D-tyrosyl-tRNA(Tyr) deacylase"/>
    <property type="match status" value="1"/>
</dbReference>
<dbReference type="FunFam" id="3.50.80.10:FF:000001">
    <property type="entry name" value="D-aminoacyl-tRNA deacylase"/>
    <property type="match status" value="1"/>
</dbReference>
<dbReference type="GO" id="GO:0043908">
    <property type="term" value="F:Ser(Gly)-tRNA(Ala) hydrolase activity"/>
    <property type="evidence" value="ECO:0007669"/>
    <property type="project" value="UniProtKB-UniRule"/>
</dbReference>
<dbReference type="EMBL" id="DOEK01000016">
    <property type="protein sequence ID" value="HBP29160.1"/>
    <property type="molecule type" value="Genomic_DNA"/>
</dbReference>
<comment type="subcellular location">
    <subcellularLocation>
        <location evidence="2">Cytoplasm</location>
    </subcellularLocation>
</comment>
<accession>A0A356LDU0</accession>
<dbReference type="GO" id="GO:0051500">
    <property type="term" value="F:D-tyrosyl-tRNA(Tyr) deacylase activity"/>
    <property type="evidence" value="ECO:0007669"/>
    <property type="project" value="TreeGrafter"/>
</dbReference>
<evidence type="ECO:0000313" key="3">
    <source>
        <dbReference type="EMBL" id="HBP29160.1"/>
    </source>
</evidence>
<keyword evidence="2" id="KW-0378">Hydrolase</keyword>
<dbReference type="EC" id="3.1.1.-" evidence="2"/>
<organism evidence="3 4">
    <name type="scientific">Advenella kashmirensis</name>
    <dbReference type="NCBI Taxonomy" id="310575"/>
    <lineage>
        <taxon>Bacteria</taxon>
        <taxon>Pseudomonadati</taxon>
        <taxon>Pseudomonadota</taxon>
        <taxon>Betaproteobacteria</taxon>
        <taxon>Burkholderiales</taxon>
        <taxon>Alcaligenaceae</taxon>
    </lineage>
</organism>
<dbReference type="GO" id="GO:0019478">
    <property type="term" value="P:D-amino acid catabolic process"/>
    <property type="evidence" value="ECO:0007669"/>
    <property type="project" value="UniProtKB-UniRule"/>
</dbReference>
<protein>
    <recommendedName>
        <fullName evidence="2">D-aminoacyl-tRNA deacylase</fullName>
        <shortName evidence="2">DTD</shortName>
        <ecNumber evidence="2">3.1.1.96</ecNumber>
    </recommendedName>
    <alternativeName>
        <fullName evidence="2">Gly-tRNA(Ala) deacylase</fullName>
        <ecNumber evidence="2">3.1.1.-</ecNumber>
    </alternativeName>
</protein>
<evidence type="ECO:0000313" key="4">
    <source>
        <dbReference type="Proteomes" id="UP000264036"/>
    </source>
</evidence>
<dbReference type="EC" id="3.1.1.96" evidence="2"/>
<keyword evidence="2" id="KW-0820">tRNA-binding</keyword>
<dbReference type="Proteomes" id="UP000264036">
    <property type="component" value="Unassembled WGS sequence"/>
</dbReference>
<keyword evidence="2" id="KW-0963">Cytoplasm</keyword>
<sequence length="149" mass="16302">MKVLVQRVRQARVCVDGNEVCAIGAGMLLLVGIAQDDTEQDAQYLLRKTLALRIFNDDNDVMNRSVLDVGAQILAVSQFTLMADTRKGNRPSYTAAARPEYAKPYFERFVQLLSAGLGQAVPVGVFGADMQVSLINDGPVTILLDSRDR</sequence>
<gene>
    <name evidence="2" type="primary">dtd</name>
    <name evidence="3" type="ORF">DD666_07070</name>
</gene>
<dbReference type="SUPFAM" id="SSF69500">
    <property type="entry name" value="DTD-like"/>
    <property type="match status" value="1"/>
</dbReference>
<evidence type="ECO:0000256" key="2">
    <source>
        <dbReference type="HAMAP-Rule" id="MF_00518"/>
    </source>
</evidence>
<dbReference type="NCBIfam" id="TIGR00256">
    <property type="entry name" value="D-aminoacyl-tRNA deacylase"/>
    <property type="match status" value="1"/>
</dbReference>
<dbReference type="HAMAP" id="MF_00518">
    <property type="entry name" value="Deacylase_Dtd"/>
    <property type="match status" value="1"/>
</dbReference>
<comment type="catalytic activity">
    <reaction evidence="2">
        <text>glycyl-tRNA(Ala) + H2O = tRNA(Ala) + glycine + H(+)</text>
        <dbReference type="Rhea" id="RHEA:53744"/>
        <dbReference type="Rhea" id="RHEA-COMP:9657"/>
        <dbReference type="Rhea" id="RHEA-COMP:13640"/>
        <dbReference type="ChEBI" id="CHEBI:15377"/>
        <dbReference type="ChEBI" id="CHEBI:15378"/>
        <dbReference type="ChEBI" id="CHEBI:57305"/>
        <dbReference type="ChEBI" id="CHEBI:78442"/>
        <dbReference type="ChEBI" id="CHEBI:78522"/>
    </reaction>
</comment>
<name>A0A356LDU0_9BURK</name>
<comment type="domain">
    <text evidence="2">A Gly-cisPro motif from one monomer fits into the active site of the other monomer to allow specific chiral rejection of L-amino acids.</text>
</comment>
<keyword evidence="2" id="KW-0694">RNA-binding</keyword>
<feature type="short sequence motif" description="Gly-cisPro motif, important for rejection of L-amino acids" evidence="2">
    <location>
        <begin position="138"/>
        <end position="139"/>
    </location>
</feature>
<dbReference type="PANTHER" id="PTHR10472">
    <property type="entry name" value="D-TYROSYL-TRNA TYR DEACYLASE"/>
    <property type="match status" value="1"/>
</dbReference>
<dbReference type="GO" id="GO:0000049">
    <property type="term" value="F:tRNA binding"/>
    <property type="evidence" value="ECO:0007669"/>
    <property type="project" value="UniProtKB-UniRule"/>
</dbReference>
<comment type="function">
    <text evidence="2">An aminoacyl-tRNA editing enzyme that deacylates mischarged D-aminoacyl-tRNAs. Also deacylates mischarged glycyl-tRNA(Ala), protecting cells against glycine mischarging by AlaRS. Acts via tRNA-based rather than protein-based catalysis; rejects L-amino acids rather than detecting D-amino acids in the active site. By recycling D-aminoacyl-tRNA to D-amino acids and free tRNA molecules, this enzyme counteracts the toxicity associated with the formation of D-aminoacyl-tRNA entities in vivo and helps enforce protein L-homochirality.</text>
</comment>
<dbReference type="GO" id="GO:0005737">
    <property type="term" value="C:cytoplasm"/>
    <property type="evidence" value="ECO:0007669"/>
    <property type="project" value="UniProtKB-SubCell"/>
</dbReference>
<dbReference type="GO" id="GO:0106026">
    <property type="term" value="F:Gly-tRNA(Ala) deacylase activity"/>
    <property type="evidence" value="ECO:0007669"/>
    <property type="project" value="UniProtKB-UniRule"/>
</dbReference>
<comment type="subunit">
    <text evidence="2">Homodimer.</text>
</comment>